<feature type="region of interest" description="Disordered" evidence="1">
    <location>
        <begin position="23"/>
        <end position="87"/>
    </location>
</feature>
<name>A0ABN8J7T8_9NEOP</name>
<sequence>MLKSNLLVALLVTVLVLTLVQENEVEAAPEPCHGMYKKPKEEKSKKPDDDEEKDKEKSKKDKKKEKLKRLEKCDTNHKKVDPDSLKT</sequence>
<evidence type="ECO:0000313" key="4">
    <source>
        <dbReference type="Proteomes" id="UP000837857"/>
    </source>
</evidence>
<accession>A0ABN8J7T8</accession>
<evidence type="ECO:0000256" key="1">
    <source>
        <dbReference type="SAM" id="MobiDB-lite"/>
    </source>
</evidence>
<proteinExistence type="predicted"/>
<feature type="signal peptide" evidence="2">
    <location>
        <begin position="1"/>
        <end position="27"/>
    </location>
</feature>
<evidence type="ECO:0000256" key="2">
    <source>
        <dbReference type="SAM" id="SignalP"/>
    </source>
</evidence>
<evidence type="ECO:0000313" key="3">
    <source>
        <dbReference type="EMBL" id="CAH2075546.1"/>
    </source>
</evidence>
<feature type="compositionally biased region" description="Basic and acidic residues" evidence="1">
    <location>
        <begin position="38"/>
        <end position="59"/>
    </location>
</feature>
<keyword evidence="4" id="KW-1185">Reference proteome</keyword>
<organism evidence="3 4">
    <name type="scientific">Iphiclides podalirius</name>
    <name type="common">scarce swallowtail</name>
    <dbReference type="NCBI Taxonomy" id="110791"/>
    <lineage>
        <taxon>Eukaryota</taxon>
        <taxon>Metazoa</taxon>
        <taxon>Ecdysozoa</taxon>
        <taxon>Arthropoda</taxon>
        <taxon>Hexapoda</taxon>
        <taxon>Insecta</taxon>
        <taxon>Pterygota</taxon>
        <taxon>Neoptera</taxon>
        <taxon>Endopterygota</taxon>
        <taxon>Lepidoptera</taxon>
        <taxon>Glossata</taxon>
        <taxon>Ditrysia</taxon>
        <taxon>Papilionoidea</taxon>
        <taxon>Papilionidae</taxon>
        <taxon>Papilioninae</taxon>
        <taxon>Iphiclides</taxon>
    </lineage>
</organism>
<protein>
    <submittedName>
        <fullName evidence="3">Uncharacterized protein</fullName>
    </submittedName>
</protein>
<dbReference type="Proteomes" id="UP000837857">
    <property type="component" value="Chromosome 8"/>
</dbReference>
<feature type="compositionally biased region" description="Basic and acidic residues" evidence="1">
    <location>
        <begin position="68"/>
        <end position="87"/>
    </location>
</feature>
<feature type="chain" id="PRO_5046339131" evidence="2">
    <location>
        <begin position="28"/>
        <end position="87"/>
    </location>
</feature>
<feature type="non-terminal residue" evidence="3">
    <location>
        <position position="1"/>
    </location>
</feature>
<keyword evidence="2" id="KW-0732">Signal</keyword>
<reference evidence="3" key="1">
    <citation type="submission" date="2022-03" db="EMBL/GenBank/DDBJ databases">
        <authorList>
            <person name="Martin H S."/>
        </authorList>
    </citation>
    <scope>NUCLEOTIDE SEQUENCE</scope>
</reference>
<gene>
    <name evidence="3" type="ORF">IPOD504_LOCUS16886</name>
</gene>
<dbReference type="EMBL" id="OW152820">
    <property type="protein sequence ID" value="CAH2075546.1"/>
    <property type="molecule type" value="Genomic_DNA"/>
</dbReference>